<evidence type="ECO:0000256" key="5">
    <source>
        <dbReference type="ARBA" id="ARBA00017871"/>
    </source>
</evidence>
<dbReference type="Gene3D" id="3.50.50.60">
    <property type="entry name" value="FAD/NAD(P)-binding domain"/>
    <property type="match status" value="1"/>
</dbReference>
<evidence type="ECO:0000256" key="2">
    <source>
        <dbReference type="ARBA" id="ARBA00004814"/>
    </source>
</evidence>
<organism evidence="10 11">
    <name type="scientific">Janthinobacterium rivuli</name>
    <dbReference type="NCBI Taxonomy" id="2751478"/>
    <lineage>
        <taxon>Bacteria</taxon>
        <taxon>Pseudomonadati</taxon>
        <taxon>Pseudomonadota</taxon>
        <taxon>Betaproteobacteria</taxon>
        <taxon>Burkholderiales</taxon>
        <taxon>Oxalobacteraceae</taxon>
        <taxon>Janthinobacterium</taxon>
    </lineage>
</organism>
<evidence type="ECO:0000256" key="8">
    <source>
        <dbReference type="ARBA" id="ARBA00047321"/>
    </source>
</evidence>
<comment type="cofactor">
    <cofactor evidence="1">
        <name>FAD</name>
        <dbReference type="ChEBI" id="CHEBI:57692"/>
    </cofactor>
</comment>
<comment type="pathway">
    <text evidence="2">Plant hormone metabolism; auxin biosynthesis.</text>
</comment>
<keyword evidence="6" id="KW-0560">Oxidoreductase</keyword>
<dbReference type="Pfam" id="PF01593">
    <property type="entry name" value="Amino_oxidase"/>
    <property type="match status" value="1"/>
</dbReference>
<dbReference type="InterPro" id="IPR001613">
    <property type="entry name" value="Flavin_amine_oxidase"/>
</dbReference>
<name>A0ABY8HZW8_9BURK</name>
<comment type="similarity">
    <text evidence="3">Belongs to the tryptophan 2-monooxygenase family.</text>
</comment>
<dbReference type="InterPro" id="IPR002937">
    <property type="entry name" value="Amino_oxidase"/>
</dbReference>
<reference evidence="10 11" key="1">
    <citation type="submission" date="2023-04" db="EMBL/GenBank/DDBJ databases">
        <title>Nanopore sequencing of Janthinobacterium from water.</title>
        <authorList>
            <person name="Ciuchcinski K."/>
            <person name="Rokowska A."/>
            <person name="Dziewit L."/>
        </authorList>
    </citation>
    <scope>NUCLEOTIDE SEQUENCE [LARGE SCALE GENOMIC DNA]</scope>
    <source>
        <strain evidence="10 11">DEMB2</strain>
    </source>
</reference>
<evidence type="ECO:0000256" key="4">
    <source>
        <dbReference type="ARBA" id="ARBA00012535"/>
    </source>
</evidence>
<evidence type="ECO:0000256" key="6">
    <source>
        <dbReference type="ARBA" id="ARBA00023002"/>
    </source>
</evidence>
<dbReference type="PANTHER" id="PTHR10742">
    <property type="entry name" value="FLAVIN MONOAMINE OXIDASE"/>
    <property type="match status" value="1"/>
</dbReference>
<evidence type="ECO:0000256" key="3">
    <source>
        <dbReference type="ARBA" id="ARBA00005833"/>
    </source>
</evidence>
<dbReference type="RefSeq" id="WP_278316509.1">
    <property type="nucleotide sequence ID" value="NZ_CP121464.1"/>
</dbReference>
<evidence type="ECO:0000256" key="7">
    <source>
        <dbReference type="ARBA" id="ARBA00023070"/>
    </source>
</evidence>
<dbReference type="InterPro" id="IPR036188">
    <property type="entry name" value="FAD/NAD-bd_sf"/>
</dbReference>
<keyword evidence="7" id="KW-0073">Auxin biosynthesis</keyword>
<sequence>MQTSSDICIIGGGISGLYLALRLKRSAPQLRIQLFEALEAVGGRVQTEPMLSGQFRAEFGAVRIEPDLQPLMDQFVQQLGIATSAITSHEACSAIRPDLTRLTPAERVVVEQAAGGDVAWALLWHGIAQVIGAQWPLASDHLERPARAVEKASFRRLAQFGGRPLYQQGMWNVLSEVLSHEAVEFTREKGAFYNFKNQNPNAADWICQLLDMRLMQRPSYIPQGGMQALIDAAEQAVRAAGVEIHVRHQLLAFGERADGALDLQLLHDGERVTLRTRRLILALPRSALEALAPSLPAPVQASLDAVLCFPIVWASCVMADPWWAPGTPPGSGEGATTRAAHFESHPEQPEAYGLAMFYNDDPWCHYWANLTDTPGARFPHKGRPVHSSDERLRQALVRTLQQTFGRDDEPQLLEWGLCDWSAAPFGAGVHFWKPGRDSEQVMRTLAAFALGDDGRAPQVHICGEAYSDFQGFFEGALRSAQRVLQALPANATSSHQGSDHECH</sequence>
<dbReference type="PANTHER" id="PTHR10742:SF410">
    <property type="entry name" value="LYSINE-SPECIFIC HISTONE DEMETHYLASE 2"/>
    <property type="match status" value="1"/>
</dbReference>
<comment type="catalytic activity">
    <reaction evidence="8">
        <text>L-tryptophan + O2 = indole-3-acetamide + CO2 + H2O</text>
        <dbReference type="Rhea" id="RHEA:16165"/>
        <dbReference type="ChEBI" id="CHEBI:15377"/>
        <dbReference type="ChEBI" id="CHEBI:15379"/>
        <dbReference type="ChEBI" id="CHEBI:16031"/>
        <dbReference type="ChEBI" id="CHEBI:16526"/>
        <dbReference type="ChEBI" id="CHEBI:57912"/>
        <dbReference type="EC" id="1.13.12.3"/>
    </reaction>
</comment>
<proteinExistence type="inferred from homology"/>
<dbReference type="Proteomes" id="UP001219584">
    <property type="component" value="Chromosome"/>
</dbReference>
<evidence type="ECO:0000259" key="9">
    <source>
        <dbReference type="Pfam" id="PF01593"/>
    </source>
</evidence>
<dbReference type="SUPFAM" id="SSF51905">
    <property type="entry name" value="FAD/NAD(P)-binding domain"/>
    <property type="match status" value="1"/>
</dbReference>
<accession>A0ABY8HZW8</accession>
<dbReference type="PRINTS" id="PR00757">
    <property type="entry name" value="AMINEOXDASEF"/>
</dbReference>
<dbReference type="EC" id="1.13.12.3" evidence="4"/>
<evidence type="ECO:0000313" key="10">
    <source>
        <dbReference type="EMBL" id="WFR78175.1"/>
    </source>
</evidence>
<feature type="domain" description="Amine oxidase" evidence="9">
    <location>
        <begin position="14"/>
        <end position="483"/>
    </location>
</feature>
<dbReference type="InterPro" id="IPR050281">
    <property type="entry name" value="Flavin_monoamine_oxidase"/>
</dbReference>
<evidence type="ECO:0000256" key="1">
    <source>
        <dbReference type="ARBA" id="ARBA00001974"/>
    </source>
</evidence>
<dbReference type="EMBL" id="CP121464">
    <property type="protein sequence ID" value="WFR78175.1"/>
    <property type="molecule type" value="Genomic_DNA"/>
</dbReference>
<evidence type="ECO:0000313" key="11">
    <source>
        <dbReference type="Proteomes" id="UP001219584"/>
    </source>
</evidence>
<protein>
    <recommendedName>
        <fullName evidence="5">Tryptophan 2-monooxygenase</fullName>
        <ecNumber evidence="4">1.13.12.3</ecNumber>
    </recommendedName>
</protein>
<gene>
    <name evidence="10" type="ORF">P9875_21035</name>
</gene>
<keyword evidence="11" id="KW-1185">Reference proteome</keyword>